<dbReference type="PROSITE" id="PS50072">
    <property type="entry name" value="CSA_PPIASE_2"/>
    <property type="match status" value="1"/>
</dbReference>
<comment type="catalytic activity">
    <reaction evidence="5">
        <text>[protein]-peptidylproline (omega=180) = [protein]-peptidylproline (omega=0)</text>
        <dbReference type="Rhea" id="RHEA:16237"/>
        <dbReference type="Rhea" id="RHEA-COMP:10747"/>
        <dbReference type="Rhea" id="RHEA-COMP:10748"/>
        <dbReference type="ChEBI" id="CHEBI:83833"/>
        <dbReference type="ChEBI" id="CHEBI:83834"/>
        <dbReference type="EC" id="5.2.1.8"/>
    </reaction>
</comment>
<evidence type="ECO:0000256" key="3">
    <source>
        <dbReference type="ARBA" id="ARBA00023110"/>
    </source>
</evidence>
<dbReference type="GO" id="GO:0003755">
    <property type="term" value="F:peptidyl-prolyl cis-trans isomerase activity"/>
    <property type="evidence" value="ECO:0007669"/>
    <property type="project" value="UniProtKB-UniRule"/>
</dbReference>
<dbReference type="Gene3D" id="2.40.100.10">
    <property type="entry name" value="Cyclophilin-like"/>
    <property type="match status" value="1"/>
</dbReference>
<reference evidence="7 8" key="1">
    <citation type="submission" date="2016-08" db="EMBL/GenBank/DDBJ databases">
        <title>Complete genome sequence of Spiroplasma helicoides TABS-2 (DSM 22551).</title>
        <authorList>
            <person name="Shen W.-Y."/>
            <person name="Lo W.-S."/>
            <person name="Lai Y.-C."/>
            <person name="Kuo C.-H."/>
        </authorList>
    </citation>
    <scope>NUCLEOTIDE SEQUENCE [LARGE SCALE GENOMIC DNA]</scope>
    <source>
        <strain evidence="7 8">TABS-2</strain>
    </source>
</reference>
<gene>
    <name evidence="7" type="primary">ppiB</name>
    <name evidence="7" type="ORF">SHELI_v1c00360</name>
</gene>
<evidence type="ECO:0000256" key="5">
    <source>
        <dbReference type="RuleBase" id="RU363019"/>
    </source>
</evidence>
<feature type="domain" description="PPIase cyclophilin-type" evidence="6">
    <location>
        <begin position="3"/>
        <end position="168"/>
    </location>
</feature>
<protein>
    <recommendedName>
        <fullName evidence="5">Peptidyl-prolyl cis-trans isomerase</fullName>
        <shortName evidence="5">PPIase</shortName>
        <ecNumber evidence="5">5.2.1.8</ecNumber>
    </recommendedName>
</protein>
<dbReference type="PANTHER" id="PTHR45625:SF4">
    <property type="entry name" value="PEPTIDYLPROLYL ISOMERASE DOMAIN AND WD REPEAT-CONTAINING PROTEIN 1"/>
    <property type="match status" value="1"/>
</dbReference>
<dbReference type="InterPro" id="IPR002130">
    <property type="entry name" value="Cyclophilin-type_PPIase_dom"/>
</dbReference>
<dbReference type="OrthoDB" id="9807797at2"/>
<dbReference type="PIRSF" id="PIRSF001467">
    <property type="entry name" value="Peptidylpro_ismrse"/>
    <property type="match status" value="1"/>
</dbReference>
<evidence type="ECO:0000259" key="6">
    <source>
        <dbReference type="PROSITE" id="PS50072"/>
    </source>
</evidence>
<accession>A0A1B3SJ83</accession>
<dbReference type="PRINTS" id="PR00153">
    <property type="entry name" value="CSAPPISMRASE"/>
</dbReference>
<keyword evidence="8" id="KW-1185">Reference proteome</keyword>
<dbReference type="PROSITE" id="PS00170">
    <property type="entry name" value="CSA_PPIASE_1"/>
    <property type="match status" value="1"/>
</dbReference>
<dbReference type="RefSeq" id="WP_069115772.1">
    <property type="nucleotide sequence ID" value="NZ_CP017015.1"/>
</dbReference>
<dbReference type="Proteomes" id="UP000094378">
    <property type="component" value="Chromosome"/>
</dbReference>
<dbReference type="GO" id="GO:0006457">
    <property type="term" value="P:protein folding"/>
    <property type="evidence" value="ECO:0007669"/>
    <property type="project" value="InterPro"/>
</dbReference>
<dbReference type="InterPro" id="IPR029000">
    <property type="entry name" value="Cyclophilin-like_dom_sf"/>
</dbReference>
<keyword evidence="3 5" id="KW-0697">Rotamase</keyword>
<organism evidence="7 8">
    <name type="scientific">Spiroplasma helicoides</name>
    <dbReference type="NCBI Taxonomy" id="216938"/>
    <lineage>
        <taxon>Bacteria</taxon>
        <taxon>Bacillati</taxon>
        <taxon>Mycoplasmatota</taxon>
        <taxon>Mollicutes</taxon>
        <taxon>Entomoplasmatales</taxon>
        <taxon>Spiroplasmataceae</taxon>
        <taxon>Spiroplasma</taxon>
    </lineage>
</organism>
<dbReference type="AlphaFoldDB" id="A0A1B3SJ83"/>
<name>A0A1B3SJ83_9MOLU</name>
<comment type="similarity">
    <text evidence="2 5">Belongs to the cyclophilin-type PPIase family.</text>
</comment>
<dbReference type="EMBL" id="CP017015">
    <property type="protein sequence ID" value="AOG59991.1"/>
    <property type="molecule type" value="Genomic_DNA"/>
</dbReference>
<sequence>MKSIKIKINLKDGRSMKAEIYPEIAPITTGNFLRLINENYFNDLIFHRVIKGFMIQGGGLFESLEEKGGLEPIRGEFQDNGWDKNMNLKHEPGILSMARTNVMNSATSQFFIVTGDATFLDGKYASFGKLSDEDSLKIALDIQNVKTKTEGYYDDVPEEPIIIKNIEKME</sequence>
<evidence type="ECO:0000313" key="7">
    <source>
        <dbReference type="EMBL" id="AOG59991.1"/>
    </source>
</evidence>
<dbReference type="SUPFAM" id="SSF50891">
    <property type="entry name" value="Cyclophilin-like"/>
    <property type="match status" value="1"/>
</dbReference>
<evidence type="ECO:0000256" key="4">
    <source>
        <dbReference type="ARBA" id="ARBA00023235"/>
    </source>
</evidence>
<dbReference type="InterPro" id="IPR020892">
    <property type="entry name" value="Cyclophilin-type_PPIase_CS"/>
</dbReference>
<evidence type="ECO:0000313" key="8">
    <source>
        <dbReference type="Proteomes" id="UP000094378"/>
    </source>
</evidence>
<dbReference type="KEGG" id="shj:SHELI_v1c00360"/>
<dbReference type="STRING" id="216938.SHELI_v1c00360"/>
<keyword evidence="4 5" id="KW-0413">Isomerase</keyword>
<dbReference type="InterPro" id="IPR024936">
    <property type="entry name" value="Cyclophilin-type_PPIase"/>
</dbReference>
<dbReference type="InterPro" id="IPR044666">
    <property type="entry name" value="Cyclophilin_A-like"/>
</dbReference>
<dbReference type="PANTHER" id="PTHR45625">
    <property type="entry name" value="PEPTIDYL-PROLYL CIS-TRANS ISOMERASE-RELATED"/>
    <property type="match status" value="1"/>
</dbReference>
<dbReference type="Pfam" id="PF00160">
    <property type="entry name" value="Pro_isomerase"/>
    <property type="match status" value="1"/>
</dbReference>
<evidence type="ECO:0000256" key="2">
    <source>
        <dbReference type="ARBA" id="ARBA00007365"/>
    </source>
</evidence>
<dbReference type="EC" id="5.2.1.8" evidence="5"/>
<proteinExistence type="inferred from homology"/>
<evidence type="ECO:0000256" key="1">
    <source>
        <dbReference type="ARBA" id="ARBA00002388"/>
    </source>
</evidence>
<comment type="function">
    <text evidence="1 5">PPIases accelerate the folding of proteins. It catalyzes the cis-trans isomerization of proline imidic peptide bonds in oligopeptides.</text>
</comment>